<reference evidence="2" key="2">
    <citation type="submission" date="2020-07" db="EMBL/GenBank/DDBJ databases">
        <authorList>
            <person name="Pettersson B.M.F."/>
            <person name="Behra P.R.K."/>
            <person name="Ramesh M."/>
            <person name="Das S."/>
            <person name="Dasgupta S."/>
            <person name="Kirsebom L.A."/>
        </authorList>
    </citation>
    <scope>NUCLEOTIDE SEQUENCE</scope>
    <source>
        <strain evidence="2">DSM 44203</strain>
    </source>
</reference>
<evidence type="ECO:0000313" key="4">
    <source>
        <dbReference type="Proteomes" id="UP001207528"/>
    </source>
</evidence>
<comment type="caution">
    <text evidence="2">The sequence shown here is derived from an EMBL/GenBank/DDBJ whole genome shotgun (WGS) entry which is preliminary data.</text>
</comment>
<dbReference type="Proteomes" id="UP000069773">
    <property type="component" value="Unassembled WGS sequence"/>
</dbReference>
<dbReference type="Proteomes" id="UP001207528">
    <property type="component" value="Unassembled WGS sequence"/>
</dbReference>
<dbReference type="EMBL" id="JACKTI010000029">
    <property type="protein sequence ID" value="MCV7023689.1"/>
    <property type="molecule type" value="Genomic_DNA"/>
</dbReference>
<protein>
    <submittedName>
        <fullName evidence="2">Uncharacterized protein</fullName>
    </submittedName>
</protein>
<evidence type="ECO:0000313" key="2">
    <source>
        <dbReference type="EMBL" id="MCV7023689.1"/>
    </source>
</evidence>
<evidence type="ECO:0000313" key="1">
    <source>
        <dbReference type="EMBL" id="GAT07664.1"/>
    </source>
</evidence>
<keyword evidence="3" id="KW-1185">Reference proteome</keyword>
<organism evidence="2 4">
    <name type="scientific">Mycolicibacterium novocastrense</name>
    <name type="common">Mycobacterium novocastrense</name>
    <dbReference type="NCBI Taxonomy" id="59813"/>
    <lineage>
        <taxon>Bacteria</taxon>
        <taxon>Bacillati</taxon>
        <taxon>Actinomycetota</taxon>
        <taxon>Actinomycetes</taxon>
        <taxon>Mycobacteriales</taxon>
        <taxon>Mycobacteriaceae</taxon>
        <taxon>Mycolicibacterium</taxon>
    </lineage>
</organism>
<dbReference type="AlphaFoldDB" id="A0AAW5SIS0"/>
<sequence>MRVPAGVVTRTLVMVRPLPGHVSVEDARTERTVLSVQWGEVLMRFTSAEQVWTVLEAFGAVRQALRGAVGTEVLDGGCTELWPGFSAVSVTWTRAPEWSVAVQEDYDELRRRRVVLG</sequence>
<reference evidence="1 3" key="1">
    <citation type="journal article" date="2016" name="Genome Announc.">
        <title>Draft Genome Sequences of Five Rapidly Growing Mycobacterium Species, M. thermoresistibile, M. fortuitum subsp. acetamidolyticum, M. canariasense, M. brisbanense, and M. novocastrense.</title>
        <authorList>
            <person name="Katahira K."/>
            <person name="Ogura Y."/>
            <person name="Gotoh Y."/>
            <person name="Hayashi T."/>
        </authorList>
    </citation>
    <scope>NUCLEOTIDE SEQUENCE [LARGE SCALE GENOMIC DNA]</scope>
    <source>
        <strain evidence="1 3">JCM18114</strain>
    </source>
</reference>
<name>A0AAW5SIS0_MYCNV</name>
<dbReference type="RefSeq" id="WP_234787559.1">
    <property type="nucleotide sequence ID" value="NZ_BCTA01000013.1"/>
</dbReference>
<evidence type="ECO:0000313" key="3">
    <source>
        <dbReference type="Proteomes" id="UP000069773"/>
    </source>
</evidence>
<proteinExistence type="predicted"/>
<gene>
    <name evidence="2" type="ORF">H7I77_10055</name>
    <name evidence="1" type="ORF">RMCN_0797</name>
</gene>
<reference evidence="2" key="3">
    <citation type="journal article" date="2022" name="BMC Genomics">
        <title>Comparative genome analysis of mycobacteria focusing on tRNA and non-coding RNA.</title>
        <authorList>
            <person name="Behra P.R.K."/>
            <person name="Pettersson B.M.F."/>
            <person name="Ramesh M."/>
            <person name="Das S."/>
            <person name="Dasgupta S."/>
            <person name="Kirsebom L.A."/>
        </authorList>
    </citation>
    <scope>NUCLEOTIDE SEQUENCE</scope>
    <source>
        <strain evidence="2">DSM 44203</strain>
    </source>
</reference>
<accession>A0AAW5SIS0</accession>
<dbReference type="EMBL" id="BCTA01000013">
    <property type="protein sequence ID" value="GAT07664.1"/>
    <property type="molecule type" value="Genomic_DNA"/>
</dbReference>